<organism evidence="1 2">
    <name type="scientific">Kingdonia uniflora</name>
    <dbReference type="NCBI Taxonomy" id="39325"/>
    <lineage>
        <taxon>Eukaryota</taxon>
        <taxon>Viridiplantae</taxon>
        <taxon>Streptophyta</taxon>
        <taxon>Embryophyta</taxon>
        <taxon>Tracheophyta</taxon>
        <taxon>Spermatophyta</taxon>
        <taxon>Magnoliopsida</taxon>
        <taxon>Ranunculales</taxon>
        <taxon>Circaeasteraceae</taxon>
        <taxon>Kingdonia</taxon>
    </lineage>
</organism>
<dbReference type="Proteomes" id="UP000541444">
    <property type="component" value="Unassembled WGS sequence"/>
</dbReference>
<accession>A0A7J7NPQ9</accession>
<evidence type="ECO:0000313" key="2">
    <source>
        <dbReference type="Proteomes" id="UP000541444"/>
    </source>
</evidence>
<gene>
    <name evidence="1" type="ORF">GIB67_013627</name>
</gene>
<proteinExistence type="predicted"/>
<reference evidence="1 2" key="1">
    <citation type="journal article" date="2020" name="IScience">
        <title>Genome Sequencing of the Endangered Kingdonia uniflora (Circaeasteraceae, Ranunculales) Reveals Potential Mechanisms of Evolutionary Specialization.</title>
        <authorList>
            <person name="Sun Y."/>
            <person name="Deng T."/>
            <person name="Zhang A."/>
            <person name="Moore M.J."/>
            <person name="Landis J.B."/>
            <person name="Lin N."/>
            <person name="Zhang H."/>
            <person name="Zhang X."/>
            <person name="Huang J."/>
            <person name="Zhang X."/>
            <person name="Sun H."/>
            <person name="Wang H."/>
        </authorList>
    </citation>
    <scope>NUCLEOTIDE SEQUENCE [LARGE SCALE GENOMIC DNA]</scope>
    <source>
        <strain evidence="1">TB1705</strain>
        <tissue evidence="1">Leaf</tissue>
    </source>
</reference>
<sequence>MEGQNSGYLYSDSTRPKFFDFESAGRSWYDRPVWVEGNCNVPEFQGSVLFPSDGFSSLGQIRLYGDLGNPYVGMGWIVGDCWLGFDAVSVTEIQAQSLSTVIVIGGCLEYWIPYGSVVSPRLLVVDGLDGATESQEGICVSFGYHALKQWQVVSGFSCCCGDLWGAELEAHSPVVTFGLAA</sequence>
<dbReference type="AlphaFoldDB" id="A0A7J7NPQ9"/>
<name>A0A7J7NPQ9_9MAGN</name>
<evidence type="ECO:0000313" key="1">
    <source>
        <dbReference type="EMBL" id="KAF6169197.1"/>
    </source>
</evidence>
<keyword evidence="2" id="KW-1185">Reference proteome</keyword>
<comment type="caution">
    <text evidence="1">The sequence shown here is derived from an EMBL/GenBank/DDBJ whole genome shotgun (WGS) entry which is preliminary data.</text>
</comment>
<dbReference type="EMBL" id="JACGCM010000669">
    <property type="protein sequence ID" value="KAF6169197.1"/>
    <property type="molecule type" value="Genomic_DNA"/>
</dbReference>
<protein>
    <submittedName>
        <fullName evidence="1">Uncharacterized protein</fullName>
    </submittedName>
</protein>